<feature type="transmembrane region" description="Helical" evidence="7">
    <location>
        <begin position="381"/>
        <end position="403"/>
    </location>
</feature>
<evidence type="ECO:0000259" key="9">
    <source>
        <dbReference type="Pfam" id="PF21082"/>
    </source>
</evidence>
<feature type="domain" description="Mechanosensitive ion channel MscS" evidence="8">
    <location>
        <begin position="618"/>
        <end position="683"/>
    </location>
</feature>
<evidence type="ECO:0000256" key="3">
    <source>
        <dbReference type="ARBA" id="ARBA00022475"/>
    </source>
</evidence>
<feature type="transmembrane region" description="Helical" evidence="7">
    <location>
        <begin position="532"/>
        <end position="554"/>
    </location>
</feature>
<feature type="domain" description="Mechanosensitive ion channel MscS C-terminal" evidence="9">
    <location>
        <begin position="691"/>
        <end position="773"/>
    </location>
</feature>
<dbReference type="Pfam" id="PF21082">
    <property type="entry name" value="MS_channel_3rd"/>
    <property type="match status" value="1"/>
</dbReference>
<keyword evidence="4 7" id="KW-0812">Transmembrane</keyword>
<feature type="transmembrane region" description="Helical" evidence="7">
    <location>
        <begin position="322"/>
        <end position="345"/>
    </location>
</feature>
<dbReference type="Gene3D" id="1.10.287.1260">
    <property type="match status" value="1"/>
</dbReference>
<accession>A0A1C7PEY6</accession>
<feature type="transmembrane region" description="Helical" evidence="7">
    <location>
        <begin position="446"/>
        <end position="467"/>
    </location>
</feature>
<dbReference type="RefSeq" id="WP_071133486.1">
    <property type="nucleotide sequence ID" value="NZ_LIGX01000034.1"/>
</dbReference>
<feature type="transmembrane region" description="Helical" evidence="7">
    <location>
        <begin position="256"/>
        <end position="274"/>
    </location>
</feature>
<evidence type="ECO:0000313" key="10">
    <source>
        <dbReference type="EMBL" id="SEH97921.1"/>
    </source>
</evidence>
<feature type="transmembrane region" description="Helical" evidence="7">
    <location>
        <begin position="574"/>
        <end position="594"/>
    </location>
</feature>
<dbReference type="SUPFAM" id="SSF50182">
    <property type="entry name" value="Sm-like ribonucleoproteins"/>
    <property type="match status" value="1"/>
</dbReference>
<dbReference type="EMBL" id="LT629973">
    <property type="protein sequence ID" value="SEH97921.1"/>
    <property type="molecule type" value="Genomic_DNA"/>
</dbReference>
<dbReference type="OrthoDB" id="9809206at2"/>
<feature type="transmembrane region" description="Helical" evidence="7">
    <location>
        <begin position="415"/>
        <end position="440"/>
    </location>
</feature>
<reference evidence="11" key="1">
    <citation type="submission" date="2016-09" db="EMBL/GenBank/DDBJ databases">
        <authorList>
            <person name="Koehorst J."/>
        </authorList>
    </citation>
    <scope>NUCLEOTIDE SEQUENCE [LARGE SCALE GENOMIC DNA]</scope>
</reference>
<dbReference type="Gene3D" id="2.30.30.60">
    <property type="match status" value="1"/>
</dbReference>
<dbReference type="InterPro" id="IPR011066">
    <property type="entry name" value="MscS_channel_C_sf"/>
</dbReference>
<proteinExistence type="inferred from homology"/>
<evidence type="ECO:0000256" key="4">
    <source>
        <dbReference type="ARBA" id="ARBA00022692"/>
    </source>
</evidence>
<evidence type="ECO:0000256" key="5">
    <source>
        <dbReference type="ARBA" id="ARBA00022989"/>
    </source>
</evidence>
<evidence type="ECO:0000256" key="2">
    <source>
        <dbReference type="ARBA" id="ARBA00008017"/>
    </source>
</evidence>
<dbReference type="KEGG" id="agl:PYTT_2254"/>
<dbReference type="InterPro" id="IPR010920">
    <property type="entry name" value="LSM_dom_sf"/>
</dbReference>
<dbReference type="SUPFAM" id="SSF82689">
    <property type="entry name" value="Mechanosensitive channel protein MscS (YggB), C-terminal domain"/>
    <property type="match status" value="1"/>
</dbReference>
<evidence type="ECO:0000313" key="11">
    <source>
        <dbReference type="Proteomes" id="UP000176204"/>
    </source>
</evidence>
<dbReference type="Pfam" id="PF00924">
    <property type="entry name" value="MS_channel_2nd"/>
    <property type="match status" value="1"/>
</dbReference>
<evidence type="ECO:0000256" key="7">
    <source>
        <dbReference type="SAM" id="Phobius"/>
    </source>
</evidence>
<dbReference type="Proteomes" id="UP000176204">
    <property type="component" value="Chromosome I"/>
</dbReference>
<keyword evidence="3" id="KW-1003">Cell membrane</keyword>
<organism evidence="10 11">
    <name type="scientific">Akkermansia glycaniphila</name>
    <dbReference type="NCBI Taxonomy" id="1679444"/>
    <lineage>
        <taxon>Bacteria</taxon>
        <taxon>Pseudomonadati</taxon>
        <taxon>Verrucomicrobiota</taxon>
        <taxon>Verrucomicrobiia</taxon>
        <taxon>Verrucomicrobiales</taxon>
        <taxon>Akkermansiaceae</taxon>
        <taxon>Akkermansia</taxon>
    </lineage>
</organism>
<comment type="subcellular location">
    <subcellularLocation>
        <location evidence="1">Cell membrane</location>
        <topology evidence="1">Multi-pass membrane protein</topology>
    </subcellularLocation>
</comment>
<feature type="transmembrane region" description="Helical" evidence="7">
    <location>
        <begin position="488"/>
        <end position="512"/>
    </location>
</feature>
<protein>
    <submittedName>
        <fullName evidence="10">Mechanosensitive ion channel</fullName>
    </submittedName>
</protein>
<dbReference type="PANTHER" id="PTHR30221">
    <property type="entry name" value="SMALL-CONDUCTANCE MECHANOSENSITIVE CHANNEL"/>
    <property type="match status" value="1"/>
</dbReference>
<dbReference type="GO" id="GO:0008381">
    <property type="term" value="F:mechanosensitive monoatomic ion channel activity"/>
    <property type="evidence" value="ECO:0007669"/>
    <property type="project" value="InterPro"/>
</dbReference>
<dbReference type="InterPro" id="IPR045275">
    <property type="entry name" value="MscS_archaea/bacteria_type"/>
</dbReference>
<name>A0A1C7PEY6_9BACT</name>
<dbReference type="AlphaFoldDB" id="A0A1C7PEY6"/>
<dbReference type="GO" id="GO:0005886">
    <property type="term" value="C:plasma membrane"/>
    <property type="evidence" value="ECO:0007669"/>
    <property type="project" value="UniProtKB-SubCell"/>
</dbReference>
<gene>
    <name evidence="10" type="ORF">PYTT_2254</name>
</gene>
<feature type="transmembrane region" description="Helical" evidence="7">
    <location>
        <begin position="295"/>
        <end position="316"/>
    </location>
</feature>
<feature type="transmembrane region" description="Helical" evidence="7">
    <location>
        <begin position="357"/>
        <end position="375"/>
    </location>
</feature>
<dbReference type="InterPro" id="IPR011014">
    <property type="entry name" value="MscS_channel_TM-2"/>
</dbReference>
<dbReference type="SUPFAM" id="SSF82861">
    <property type="entry name" value="Mechanosensitive channel protein MscS (YggB), transmembrane region"/>
    <property type="match status" value="1"/>
</dbReference>
<dbReference type="InterPro" id="IPR006685">
    <property type="entry name" value="MscS_channel_2nd"/>
</dbReference>
<dbReference type="InterPro" id="IPR049278">
    <property type="entry name" value="MS_channel_C"/>
</dbReference>
<dbReference type="InterPro" id="IPR023408">
    <property type="entry name" value="MscS_beta-dom_sf"/>
</dbReference>
<evidence type="ECO:0000256" key="6">
    <source>
        <dbReference type="ARBA" id="ARBA00023136"/>
    </source>
</evidence>
<dbReference type="PATRIC" id="fig|1679444.3.peg.1085"/>
<sequence length="796" mass="89556">MSFCSFPVSVLRGVVCCLAVMLGVLAPGLRAADESSEQTIATINQELDVRLHELPSKMKAFQQILDGYIANQKKKAEELNKLGVILYSQDATNMFALAFYCQQVMSLRAELKTLVDNEATSQTTFTFERAIKLLNEEKTRLDGLKNSIAAMDDATLSEESRKAKAQAVKKCDKLNKVIDAYLKTLTQEKGRIGSLNDKSAALETYAADKLQAMVNTVFYSPVSVLNYFSSACERFKEAFIATYVVDDSSTERTKEVWKMVKGIALFLVVSYLLARLTFRVGLKKILMKRNMMEKAPYHICWSTLLYLAFFMSIGSLLQPLDFMRAVMTTGIEFLMTLALITFSVTVRLPYEKVRQGLLLYAPGMVLCTVFIFLRMSMAPNIIVNMTLPLLFPLVFAWNVWILVRNKQTAPPVDKFFSTVSCVLIGLASICSLIGFSFLFFLVMLAWIMLLTSILFLMAFYHLVHIYQKKRSLRVENAGHRLQPFMSKFVLPVMSLLLIMFSLLWPASIFNIAHLIREWASTPFIVSDFAQSISVNAIITVIFMAITLRYVIFVVKTELHEKLGEDYDLGGYSTYMTLGTFVLWGVYVLISLAVFQVNFTGIMMILGGMSMGLGFALKDTIDNIICGLSLMFGRLRQGDIVECDGIRGKVSSIGYRTTYIETLDGSVIAFQNNQLFNKNFRNMTSNHVFEQVKVEIGIAYGTEVDKARTLILEAVRDVEGLSKTRNTSVVLDGFGDNSVNLGVWVWAPVRMKMATLSRVREAIYRTFNENGISIPFPQQDVYIKEVPRAVVVEEKGA</sequence>
<comment type="similarity">
    <text evidence="2">Belongs to the MscS (TC 1.A.23) family.</text>
</comment>
<keyword evidence="5 7" id="KW-1133">Transmembrane helix</keyword>
<dbReference type="PANTHER" id="PTHR30221:SF1">
    <property type="entry name" value="SMALL-CONDUCTANCE MECHANOSENSITIVE CHANNEL"/>
    <property type="match status" value="1"/>
</dbReference>
<keyword evidence="6 7" id="KW-0472">Membrane</keyword>
<dbReference type="Gene3D" id="3.30.70.100">
    <property type="match status" value="1"/>
</dbReference>
<keyword evidence="11" id="KW-1185">Reference proteome</keyword>
<dbReference type="STRING" id="1679444.PYTT_2254"/>
<evidence type="ECO:0000259" key="8">
    <source>
        <dbReference type="Pfam" id="PF00924"/>
    </source>
</evidence>
<evidence type="ECO:0000256" key="1">
    <source>
        <dbReference type="ARBA" id="ARBA00004651"/>
    </source>
</evidence>